<dbReference type="OrthoDB" id="7240770at2"/>
<dbReference type="Pfam" id="PF16868">
    <property type="entry name" value="NMT1_3"/>
    <property type="match status" value="1"/>
</dbReference>
<gene>
    <name evidence="2" type="ORF">C8261_11280</name>
</gene>
<evidence type="ECO:0000313" key="3">
    <source>
        <dbReference type="Proteomes" id="UP000241193"/>
    </source>
</evidence>
<reference evidence="2 3" key="2">
    <citation type="submission" date="2018-04" db="EMBL/GenBank/DDBJ databases">
        <title>Thauera lacus sp. nov., isolated from an saline lake in Inner Mongolia, China.</title>
        <authorList>
            <person name="Liang Q.-Y."/>
        </authorList>
    </citation>
    <scope>NUCLEOTIDE SEQUENCE [LARGE SCALE GENOMIC DNA]</scope>
    <source>
        <strain evidence="2 3">D20</strain>
    </source>
</reference>
<dbReference type="SUPFAM" id="SSF53850">
    <property type="entry name" value="Periplasmic binding protein-like II"/>
    <property type="match status" value="1"/>
</dbReference>
<dbReference type="InterPro" id="IPR011852">
    <property type="entry name" value="TRAP_TAXI"/>
</dbReference>
<keyword evidence="1" id="KW-0732">Signal</keyword>
<evidence type="ECO:0000256" key="1">
    <source>
        <dbReference type="SAM" id="SignalP"/>
    </source>
</evidence>
<dbReference type="EMBL" id="PZKC01000008">
    <property type="protein sequence ID" value="PTD96150.1"/>
    <property type="molecule type" value="Genomic_DNA"/>
</dbReference>
<dbReference type="Proteomes" id="UP000241193">
    <property type="component" value="Unassembled WGS sequence"/>
</dbReference>
<comment type="caution">
    <text evidence="2">The sequence shown here is derived from an EMBL/GenBank/DDBJ whole genome shotgun (WGS) entry which is preliminary data.</text>
</comment>
<sequence>MTLTRLFKLPATVSSFAAAALMAVTLGASPAAEAQTQRLAFSGGPDGGTFQFFSNGIATLLSRSIQGVEVSNMASAGSVENLRRVNSRDADFGIVYSGDLFLGMNGRLTNDSNRYRNVHAVAYMFGAPAHLIVLEGSGITDVAQLAGKKVAVGPAGSGAAASAQRFFESLGMWDKISPQFIGYSQGASALGDRQIEALWVFAGFPNASVIQAASSNRVRLLQVYEASQKGTLATDHPYYAKVTIPAGTYPGVDYDVVTIEDGALWVAGRHVKEDDMHKFMTNVYSDEGMSFMRSVAKAAEAMTIENALNGIVTPVHKGAQKFWAEKGKTLTDAQK</sequence>
<dbReference type="CDD" id="cd13520">
    <property type="entry name" value="PBP2_TAXI_TRAP"/>
    <property type="match status" value="1"/>
</dbReference>
<dbReference type="NCBIfam" id="TIGR02122">
    <property type="entry name" value="TRAP_TAXI"/>
    <property type="match status" value="1"/>
</dbReference>
<dbReference type="PANTHER" id="PTHR42941:SF1">
    <property type="entry name" value="SLL1037 PROTEIN"/>
    <property type="match status" value="1"/>
</dbReference>
<dbReference type="Gene3D" id="3.40.190.10">
    <property type="entry name" value="Periplasmic binding protein-like II"/>
    <property type="match status" value="2"/>
</dbReference>
<feature type="signal peptide" evidence="1">
    <location>
        <begin position="1"/>
        <end position="34"/>
    </location>
</feature>
<evidence type="ECO:0000313" key="2">
    <source>
        <dbReference type="EMBL" id="PTD96150.1"/>
    </source>
</evidence>
<reference evidence="2 3" key="1">
    <citation type="submission" date="2018-03" db="EMBL/GenBank/DDBJ databases">
        <authorList>
            <person name="Keele B.F."/>
        </authorList>
    </citation>
    <scope>NUCLEOTIDE SEQUENCE [LARGE SCALE GENOMIC DNA]</scope>
    <source>
        <strain evidence="2 3">D20</strain>
    </source>
</reference>
<dbReference type="PANTHER" id="PTHR42941">
    <property type="entry name" value="SLL1037 PROTEIN"/>
    <property type="match status" value="1"/>
</dbReference>
<accession>A0A2T4IEF8</accession>
<organism evidence="2 3">
    <name type="scientific">Pseudothauera lacus</name>
    <dbReference type="NCBI Taxonomy" id="2136175"/>
    <lineage>
        <taxon>Bacteria</taxon>
        <taxon>Pseudomonadati</taxon>
        <taxon>Pseudomonadota</taxon>
        <taxon>Betaproteobacteria</taxon>
        <taxon>Rhodocyclales</taxon>
        <taxon>Zoogloeaceae</taxon>
        <taxon>Pseudothauera</taxon>
    </lineage>
</organism>
<dbReference type="AlphaFoldDB" id="A0A2T4IEF8"/>
<protein>
    <submittedName>
        <fullName evidence="2">C4-dicarboxylate ABC transporter substrate-binding protein</fullName>
    </submittedName>
</protein>
<proteinExistence type="predicted"/>
<name>A0A2T4IEF8_9RHOO</name>
<feature type="chain" id="PRO_5015462308" evidence="1">
    <location>
        <begin position="35"/>
        <end position="335"/>
    </location>
</feature>
<keyword evidence="3" id="KW-1185">Reference proteome</keyword>
<dbReference type="RefSeq" id="WP_107493810.1">
    <property type="nucleotide sequence ID" value="NZ_PZKC01000008.1"/>
</dbReference>